<evidence type="ECO:0000313" key="2">
    <source>
        <dbReference type="EMBL" id="QGP91067.1"/>
    </source>
</evidence>
<feature type="domain" description="DUF6036" evidence="1">
    <location>
        <begin position="17"/>
        <end position="151"/>
    </location>
</feature>
<dbReference type="OrthoDB" id="5519456at2"/>
<dbReference type="Pfam" id="PF19502">
    <property type="entry name" value="DUF6036"/>
    <property type="match status" value="1"/>
</dbReference>
<keyword evidence="3" id="KW-1185">Reference proteome</keyword>
<dbReference type="AlphaFoldDB" id="A0A6I5ZN95"/>
<dbReference type="EMBL" id="CP046244">
    <property type="protein sequence ID" value="QGP91067.1"/>
    <property type="molecule type" value="Genomic_DNA"/>
</dbReference>
<organism evidence="2 3">
    <name type="scientific">Neomoorella glycerini</name>
    <dbReference type="NCBI Taxonomy" id="55779"/>
    <lineage>
        <taxon>Bacteria</taxon>
        <taxon>Bacillati</taxon>
        <taxon>Bacillota</taxon>
        <taxon>Clostridia</taxon>
        <taxon>Neomoorellales</taxon>
        <taxon>Neomoorellaceae</taxon>
        <taxon>Neomoorella</taxon>
    </lineage>
</organism>
<accession>A0A6I5ZN95</accession>
<name>A0A6I5ZN95_9FIRM</name>
<dbReference type="Gene3D" id="3.30.460.40">
    <property type="match status" value="1"/>
</dbReference>
<proteinExistence type="predicted"/>
<protein>
    <recommendedName>
        <fullName evidence="1">DUF6036 domain-containing protein</fullName>
    </recommendedName>
</protein>
<dbReference type="SUPFAM" id="SSF81301">
    <property type="entry name" value="Nucleotidyltransferase"/>
    <property type="match status" value="1"/>
</dbReference>
<sequence length="176" mass="20218">MDDPIIKVSAILEKIDMPYCLIGGYAVAAYGAPRYTADVDFLVSRLKDYSEQLQANLQEENLFFEISRADLLDPLGDIVTIKLTVPVQLIDAKYTYHYKAIERAQIIQYENHSLKIISPEDLIILKLKAGGPKDLWDVENILSYQENLDMTYLLRQTKSLRVDRRLQGILARLKQE</sequence>
<evidence type="ECO:0000259" key="1">
    <source>
        <dbReference type="Pfam" id="PF19502"/>
    </source>
</evidence>
<dbReference type="Proteomes" id="UP000425916">
    <property type="component" value="Chromosome"/>
</dbReference>
<reference evidence="2 3" key="1">
    <citation type="submission" date="2019-11" db="EMBL/GenBank/DDBJ databases">
        <title>Genome sequence of Moorella glycerini DSM11254.</title>
        <authorList>
            <person name="Poehlein A."/>
            <person name="Boeer T."/>
            <person name="Daniel R."/>
        </authorList>
    </citation>
    <scope>NUCLEOTIDE SEQUENCE [LARGE SCALE GENOMIC DNA]</scope>
    <source>
        <strain evidence="2 3">DSM 11254</strain>
    </source>
</reference>
<dbReference type="InterPro" id="IPR043519">
    <property type="entry name" value="NT_sf"/>
</dbReference>
<dbReference type="InterPro" id="IPR045792">
    <property type="entry name" value="DUF6036"/>
</dbReference>
<evidence type="ECO:0000313" key="3">
    <source>
        <dbReference type="Proteomes" id="UP000425916"/>
    </source>
</evidence>
<gene>
    <name evidence="2" type="ORF">MGLY_03910</name>
</gene>
<dbReference type="RefSeq" id="WP_156271495.1">
    <property type="nucleotide sequence ID" value="NZ_CP046244.1"/>
</dbReference>